<evidence type="ECO:0000313" key="2">
    <source>
        <dbReference type="Proteomes" id="UP000242188"/>
    </source>
</evidence>
<gene>
    <name evidence="1" type="ORF">KP79_PYT25700</name>
</gene>
<dbReference type="AlphaFoldDB" id="A0A210QMP2"/>
<dbReference type="InterPro" id="IPR043502">
    <property type="entry name" value="DNA/RNA_pol_sf"/>
</dbReference>
<name>A0A210QMP2_MIZYE</name>
<dbReference type="PANTHER" id="PTHR31511">
    <property type="entry name" value="PROTEIN CBG23764"/>
    <property type="match status" value="1"/>
</dbReference>
<dbReference type="Proteomes" id="UP000242188">
    <property type="component" value="Unassembled WGS sequence"/>
</dbReference>
<organism evidence="1 2">
    <name type="scientific">Mizuhopecten yessoensis</name>
    <name type="common">Japanese scallop</name>
    <name type="synonym">Patinopecten yessoensis</name>
    <dbReference type="NCBI Taxonomy" id="6573"/>
    <lineage>
        <taxon>Eukaryota</taxon>
        <taxon>Metazoa</taxon>
        <taxon>Spiralia</taxon>
        <taxon>Lophotrochozoa</taxon>
        <taxon>Mollusca</taxon>
        <taxon>Bivalvia</taxon>
        <taxon>Autobranchia</taxon>
        <taxon>Pteriomorphia</taxon>
        <taxon>Pectinida</taxon>
        <taxon>Pectinoidea</taxon>
        <taxon>Pectinidae</taxon>
        <taxon>Mizuhopecten</taxon>
    </lineage>
</organism>
<evidence type="ECO:0008006" key="3">
    <source>
        <dbReference type="Google" id="ProtNLM"/>
    </source>
</evidence>
<dbReference type="OrthoDB" id="408971at2759"/>
<dbReference type="PANTHER" id="PTHR31511:SF12">
    <property type="entry name" value="RHO TERMINATION FACTOR N-TERMINAL DOMAIN-CONTAINING PROTEIN"/>
    <property type="match status" value="1"/>
</dbReference>
<reference evidence="1 2" key="1">
    <citation type="journal article" date="2017" name="Nat. Ecol. Evol.">
        <title>Scallop genome provides insights into evolution of bilaterian karyotype and development.</title>
        <authorList>
            <person name="Wang S."/>
            <person name="Zhang J."/>
            <person name="Jiao W."/>
            <person name="Li J."/>
            <person name="Xun X."/>
            <person name="Sun Y."/>
            <person name="Guo X."/>
            <person name="Huan P."/>
            <person name="Dong B."/>
            <person name="Zhang L."/>
            <person name="Hu X."/>
            <person name="Sun X."/>
            <person name="Wang J."/>
            <person name="Zhao C."/>
            <person name="Wang Y."/>
            <person name="Wang D."/>
            <person name="Huang X."/>
            <person name="Wang R."/>
            <person name="Lv J."/>
            <person name="Li Y."/>
            <person name="Zhang Z."/>
            <person name="Liu B."/>
            <person name="Lu W."/>
            <person name="Hui Y."/>
            <person name="Liang J."/>
            <person name="Zhou Z."/>
            <person name="Hou R."/>
            <person name="Li X."/>
            <person name="Liu Y."/>
            <person name="Li H."/>
            <person name="Ning X."/>
            <person name="Lin Y."/>
            <person name="Zhao L."/>
            <person name="Xing Q."/>
            <person name="Dou J."/>
            <person name="Li Y."/>
            <person name="Mao J."/>
            <person name="Guo H."/>
            <person name="Dou H."/>
            <person name="Li T."/>
            <person name="Mu C."/>
            <person name="Jiang W."/>
            <person name="Fu Q."/>
            <person name="Fu X."/>
            <person name="Miao Y."/>
            <person name="Liu J."/>
            <person name="Yu Q."/>
            <person name="Li R."/>
            <person name="Liao H."/>
            <person name="Li X."/>
            <person name="Kong Y."/>
            <person name="Jiang Z."/>
            <person name="Chourrout D."/>
            <person name="Li R."/>
            <person name="Bao Z."/>
        </authorList>
    </citation>
    <scope>NUCLEOTIDE SEQUENCE [LARGE SCALE GENOMIC DNA]</scope>
    <source>
        <strain evidence="1 2">PY_sf001</strain>
    </source>
</reference>
<protein>
    <recommendedName>
        <fullName evidence="3">DNA-directed DNA polymerase</fullName>
    </recommendedName>
</protein>
<sequence>MNSEDLVGVHILKSKLYLNRPIYVGFSILDISKTLMYDFHYNYIKRKFGSSARLLFTDTDSLAYTIQTDDFYKHMLEDSDLFDTSEYTKDSPLYNTKNKKVLGKMKDETYGNAIHAFVGLKSKMYAYTYDVTGEKDGKEVTAHVESKKAKGIKKYVIEKHTRFEQYKECLLQKKVIMSNMNQIRSYKHQLYNISQTKMGLSPFDDKRYLLDDGITSYAYGHWKIES</sequence>
<keyword evidence="2" id="KW-1185">Reference proteome</keyword>
<dbReference type="STRING" id="6573.A0A210QMP2"/>
<dbReference type="EMBL" id="NEDP02002791">
    <property type="protein sequence ID" value="OWF50010.1"/>
    <property type="molecule type" value="Genomic_DNA"/>
</dbReference>
<comment type="caution">
    <text evidence="1">The sequence shown here is derived from an EMBL/GenBank/DDBJ whole genome shotgun (WGS) entry which is preliminary data.</text>
</comment>
<accession>A0A210QMP2</accession>
<proteinExistence type="predicted"/>
<evidence type="ECO:0000313" key="1">
    <source>
        <dbReference type="EMBL" id="OWF50010.1"/>
    </source>
</evidence>
<dbReference type="SUPFAM" id="SSF56672">
    <property type="entry name" value="DNA/RNA polymerases"/>
    <property type="match status" value="1"/>
</dbReference>